<sequence>MKTFSNKPMLVALCAATGWLPMQGYANDFWHSYLESRSSQSDLRDPNTQIADDQIISNFSYAGYQFSNQAIPSVNELGYRIFDVTGYGADIAPGRSDKQAVRDAIAAAEKHIDEGGKGAVIYFPNGTYDLNTLSDVADIDKSDTVEGRKSRESATIKISRGNMILRGESQLSILKMDQHLDLIYPNKMWTSPYLFEIGYNYANRDPKVKSVRESVTSPSKERFITDITSSHPRQSTRSVQVRDTSLLKVGQWVQLSRFDPRPETIAKALSPYKLDGKWGMIKKGVRSQEFHQITAIEGNEVTFAAVIHHDVENDGYWGLKQARLVQNIGVENLTIQGNWQEAFKHHKSGVHDGGWSAIRFSRVAHAWLKNVEFIDLNQGVSVVNSAAMTLKDLAFTGNPGHISLDINASTHVLAQNIDDQAEHWHAAGFSHKAAGNVISGSTHSPDRFHNLHANMPYSNLIENSTGGWNYGFMGGSVGAQPNHLKHLVFWNITNTAQNESIDKWAFMRHDSKYGRVIMPYVVGLKGAGFNGFESQQRYDTSLADKPQAHVQSHTDIESLYAQQLQQRRCAKKVTGDNLIGAWSLKGSVCDLSGQGLDGKVYGEYQGTFNGVDQRIELGDIDQFSKIELEFKYENFSTTKTGFMLSKGNYGTQNAYYIQVNKEGVISARINGKGVNAGNFADGQWHKLEMQLEGRVLSLSIDGQSMGSKSIVLPTQNDVPLSIGSTPKNTYPFKGEVRNVRVYR</sequence>
<protein>
    <recommendedName>
        <fullName evidence="1">Laminin G domain-containing protein</fullName>
    </recommendedName>
</protein>
<organism evidence="2 3">
    <name type="scientific">Pseudoalteromonas luteoviolacea</name>
    <dbReference type="NCBI Taxonomy" id="43657"/>
    <lineage>
        <taxon>Bacteria</taxon>
        <taxon>Pseudomonadati</taxon>
        <taxon>Pseudomonadota</taxon>
        <taxon>Gammaproteobacteria</taxon>
        <taxon>Alteromonadales</taxon>
        <taxon>Pseudoalteromonadaceae</taxon>
        <taxon>Pseudoalteromonas</taxon>
    </lineage>
</organism>
<dbReference type="SUPFAM" id="SSF51126">
    <property type="entry name" value="Pectin lyase-like"/>
    <property type="match status" value="1"/>
</dbReference>
<dbReference type="InterPro" id="IPR032532">
    <property type="entry name" value="DUF4955"/>
</dbReference>
<dbReference type="AlphaFoldDB" id="A0A0C1Q5S7"/>
<dbReference type="OrthoDB" id="188639at2"/>
<dbReference type="EMBL" id="JWIC01000007">
    <property type="protein sequence ID" value="KID55931.1"/>
    <property type="molecule type" value="Genomic_DNA"/>
</dbReference>
<dbReference type="Gene3D" id="2.60.120.200">
    <property type="match status" value="1"/>
</dbReference>
<dbReference type="RefSeq" id="WP_039610503.1">
    <property type="nucleotide sequence ID" value="NZ_JWIC01000007.1"/>
</dbReference>
<accession>A0A0C1Q5S7</accession>
<dbReference type="SUPFAM" id="SSF49899">
    <property type="entry name" value="Concanavalin A-like lectins/glucanases"/>
    <property type="match status" value="1"/>
</dbReference>
<comment type="caution">
    <text evidence="2">The sequence shown here is derived from an EMBL/GenBank/DDBJ whole genome shotgun (WGS) entry which is preliminary data.</text>
</comment>
<gene>
    <name evidence="2" type="ORF">JF50_16480</name>
</gene>
<name>A0A0C1Q5S7_9GAMM</name>
<feature type="domain" description="Laminin G" evidence="1">
    <location>
        <begin position="604"/>
        <end position="743"/>
    </location>
</feature>
<dbReference type="Gene3D" id="2.160.20.10">
    <property type="entry name" value="Single-stranded right-handed beta-helix, Pectin lyase-like"/>
    <property type="match status" value="2"/>
</dbReference>
<proteinExistence type="predicted"/>
<dbReference type="Pfam" id="PF13385">
    <property type="entry name" value="Laminin_G_3"/>
    <property type="match status" value="1"/>
</dbReference>
<dbReference type="InterPro" id="IPR013320">
    <property type="entry name" value="ConA-like_dom_sf"/>
</dbReference>
<dbReference type="Pfam" id="PF16315">
    <property type="entry name" value="DUF4955"/>
    <property type="match status" value="1"/>
</dbReference>
<dbReference type="Proteomes" id="UP000031327">
    <property type="component" value="Unassembled WGS sequence"/>
</dbReference>
<dbReference type="InterPro" id="IPR012334">
    <property type="entry name" value="Pectin_lyas_fold"/>
</dbReference>
<dbReference type="InterPro" id="IPR011050">
    <property type="entry name" value="Pectin_lyase_fold/virulence"/>
</dbReference>
<reference evidence="2 3" key="1">
    <citation type="submission" date="2014-12" db="EMBL/GenBank/DDBJ databases">
        <title>Draft Genome Sequence of Pseudoalteromonas luteoviolacea HI1.</title>
        <authorList>
            <person name="Asahina A.Y."/>
            <person name="Hadfield M.G."/>
        </authorList>
    </citation>
    <scope>NUCLEOTIDE SEQUENCE [LARGE SCALE GENOMIC DNA]</scope>
    <source>
        <strain evidence="2 3">HI1</strain>
    </source>
</reference>
<dbReference type="CDD" id="cd00110">
    <property type="entry name" value="LamG"/>
    <property type="match status" value="1"/>
</dbReference>
<dbReference type="InterPro" id="IPR001791">
    <property type="entry name" value="Laminin_G"/>
</dbReference>
<evidence type="ECO:0000313" key="2">
    <source>
        <dbReference type="EMBL" id="KID55931.1"/>
    </source>
</evidence>
<dbReference type="PROSITE" id="PS50025">
    <property type="entry name" value="LAM_G_DOMAIN"/>
    <property type="match status" value="1"/>
</dbReference>
<evidence type="ECO:0000313" key="3">
    <source>
        <dbReference type="Proteomes" id="UP000031327"/>
    </source>
</evidence>
<evidence type="ECO:0000259" key="1">
    <source>
        <dbReference type="PROSITE" id="PS50025"/>
    </source>
</evidence>